<gene>
    <name evidence="2" type="ORF">FKG94_27960</name>
</gene>
<proteinExistence type="predicted"/>
<reference evidence="2 3" key="1">
    <citation type="submission" date="2019-06" db="EMBL/GenBank/DDBJ databases">
        <title>Whole genome sequence for Cellvibrionaceae sp. R142.</title>
        <authorList>
            <person name="Wang G."/>
        </authorList>
    </citation>
    <scope>NUCLEOTIDE SEQUENCE [LARGE SCALE GENOMIC DNA]</scope>
    <source>
        <strain evidence="2 3">R142</strain>
    </source>
</reference>
<dbReference type="PANTHER" id="PTHR43415">
    <property type="entry name" value="SPERMIDINE N(1)-ACETYLTRANSFERASE"/>
    <property type="match status" value="1"/>
</dbReference>
<dbReference type="EMBL" id="VHSG01000048">
    <property type="protein sequence ID" value="TQV65843.1"/>
    <property type="molecule type" value="Genomic_DNA"/>
</dbReference>
<dbReference type="PROSITE" id="PS51186">
    <property type="entry name" value="GNAT"/>
    <property type="match status" value="1"/>
</dbReference>
<dbReference type="GO" id="GO:0016747">
    <property type="term" value="F:acyltransferase activity, transferring groups other than amino-acyl groups"/>
    <property type="evidence" value="ECO:0007669"/>
    <property type="project" value="InterPro"/>
</dbReference>
<organism evidence="2 3">
    <name type="scientific">Exilibacterium tricleocarpae</name>
    <dbReference type="NCBI Taxonomy" id="2591008"/>
    <lineage>
        <taxon>Bacteria</taxon>
        <taxon>Pseudomonadati</taxon>
        <taxon>Pseudomonadota</taxon>
        <taxon>Gammaproteobacteria</taxon>
        <taxon>Cellvibrionales</taxon>
        <taxon>Cellvibrionaceae</taxon>
        <taxon>Exilibacterium</taxon>
    </lineage>
</organism>
<evidence type="ECO:0000313" key="2">
    <source>
        <dbReference type="EMBL" id="TQV65843.1"/>
    </source>
</evidence>
<evidence type="ECO:0000313" key="3">
    <source>
        <dbReference type="Proteomes" id="UP000319732"/>
    </source>
</evidence>
<keyword evidence="2" id="KW-0808">Transferase</keyword>
<dbReference type="Proteomes" id="UP000319732">
    <property type="component" value="Unassembled WGS sequence"/>
</dbReference>
<evidence type="ECO:0000259" key="1">
    <source>
        <dbReference type="PROSITE" id="PS51186"/>
    </source>
</evidence>
<dbReference type="InterPro" id="IPR016181">
    <property type="entry name" value="Acyl_CoA_acyltransferase"/>
</dbReference>
<name>A0A545SLI5_9GAMM</name>
<keyword evidence="3" id="KW-1185">Reference proteome</keyword>
<protein>
    <submittedName>
        <fullName evidence="2">GNAT family N-acetyltransferase</fullName>
    </submittedName>
</protein>
<dbReference type="RefSeq" id="WP_142930255.1">
    <property type="nucleotide sequence ID" value="NZ_ML660123.1"/>
</dbReference>
<dbReference type="SUPFAM" id="SSF55729">
    <property type="entry name" value="Acyl-CoA N-acyltransferases (Nat)"/>
    <property type="match status" value="1"/>
</dbReference>
<comment type="caution">
    <text evidence="2">The sequence shown here is derived from an EMBL/GenBank/DDBJ whole genome shotgun (WGS) entry which is preliminary data.</text>
</comment>
<dbReference type="Gene3D" id="3.40.630.30">
    <property type="match status" value="1"/>
</dbReference>
<dbReference type="PANTHER" id="PTHR43415:SF3">
    <property type="entry name" value="GNAT-FAMILY ACETYLTRANSFERASE"/>
    <property type="match status" value="1"/>
</dbReference>
<sequence length="147" mass="16670">MKIYHATEKNLEEVVSWIETKQDCRFWGGPSVSYPIRLEALIEEISFRTDNSYVYKVKEKIMAFGQVIKKTEGSNHLARIITSPDSRGKGYGFELCNALVSIAKESGDMITLNVYRTNQAAVSLYEKLGFTEDKDKSTDENALMVKT</sequence>
<dbReference type="AlphaFoldDB" id="A0A545SLI5"/>
<dbReference type="CDD" id="cd04301">
    <property type="entry name" value="NAT_SF"/>
    <property type="match status" value="1"/>
</dbReference>
<accession>A0A545SLI5</accession>
<feature type="domain" description="N-acetyltransferase" evidence="1">
    <location>
        <begin position="1"/>
        <end position="147"/>
    </location>
</feature>
<dbReference type="OrthoDB" id="326501at2"/>
<dbReference type="Pfam" id="PF00583">
    <property type="entry name" value="Acetyltransf_1"/>
    <property type="match status" value="1"/>
</dbReference>
<dbReference type="InterPro" id="IPR000182">
    <property type="entry name" value="GNAT_dom"/>
</dbReference>